<protein>
    <submittedName>
        <fullName evidence="4">ATPase, F0 complex, subunit J</fullName>
    </submittedName>
</protein>
<reference evidence="4" key="2">
    <citation type="submission" date="2020-04" db="EMBL/GenBank/DDBJ databases">
        <authorList>
            <consortium name="NCBI Genome Project"/>
        </authorList>
    </citation>
    <scope>NUCLEOTIDE SEQUENCE</scope>
    <source>
        <strain evidence="4">CBS 342.82</strain>
    </source>
</reference>
<name>A0A6J3LTV0_9PEZI</name>
<proteinExistence type="predicted"/>
<dbReference type="PANTHER" id="PTHR28060:SF1">
    <property type="entry name" value="ATP SYNTHASE SUBUNIT J, MITOCHONDRIAL"/>
    <property type="match status" value="1"/>
</dbReference>
<evidence type="ECO:0000256" key="1">
    <source>
        <dbReference type="SAM" id="MobiDB-lite"/>
    </source>
</evidence>
<dbReference type="InterPro" id="IPR006995">
    <property type="entry name" value="ATP_synth_F0_jsu"/>
</dbReference>
<accession>A0A6J3LTV0</accession>
<evidence type="ECO:0000313" key="3">
    <source>
        <dbReference type="Proteomes" id="UP000504637"/>
    </source>
</evidence>
<dbReference type="GO" id="GO:0045259">
    <property type="term" value="C:proton-transporting ATP synthase complex"/>
    <property type="evidence" value="ECO:0007669"/>
    <property type="project" value="InterPro"/>
</dbReference>
<dbReference type="RefSeq" id="XP_033456094.1">
    <property type="nucleotide sequence ID" value="XM_033601881.1"/>
</dbReference>
<gene>
    <name evidence="4" type="ORF">K489DRAFT_326102</name>
</gene>
<evidence type="ECO:0000256" key="2">
    <source>
        <dbReference type="SAM" id="Phobius"/>
    </source>
</evidence>
<dbReference type="Proteomes" id="UP000504637">
    <property type="component" value="Unplaced"/>
</dbReference>
<reference evidence="4" key="3">
    <citation type="submission" date="2025-08" db="UniProtKB">
        <authorList>
            <consortium name="RefSeq"/>
        </authorList>
    </citation>
    <scope>IDENTIFICATION</scope>
    <source>
        <strain evidence="4">CBS 342.82</strain>
    </source>
</reference>
<reference evidence="4" key="1">
    <citation type="submission" date="2020-01" db="EMBL/GenBank/DDBJ databases">
        <authorList>
            <consortium name="DOE Joint Genome Institute"/>
            <person name="Haridas S."/>
            <person name="Albert R."/>
            <person name="Binder M."/>
            <person name="Bloem J."/>
            <person name="Labutti K."/>
            <person name="Salamov A."/>
            <person name="Andreopoulos B."/>
            <person name="Baker S.E."/>
            <person name="Barry K."/>
            <person name="Bills G."/>
            <person name="Bluhm B.H."/>
            <person name="Cannon C."/>
            <person name="Castanera R."/>
            <person name="Culley D.E."/>
            <person name="Daum C."/>
            <person name="Ezra D."/>
            <person name="Gonzalez J.B."/>
            <person name="Henrissat B."/>
            <person name="Kuo A."/>
            <person name="Liang C."/>
            <person name="Lipzen A."/>
            <person name="Lutzoni F."/>
            <person name="Magnuson J."/>
            <person name="Mondo S."/>
            <person name="Nolan M."/>
            <person name="Ohm R."/>
            <person name="Pangilinan J."/>
            <person name="Park H.-J."/>
            <person name="Ramirez L."/>
            <person name="Alfaro M."/>
            <person name="Sun H."/>
            <person name="Tritt A."/>
            <person name="Yoshinaga Y."/>
            <person name="Zwiers L.-H."/>
            <person name="Turgeon B.G."/>
            <person name="Goodwin S.B."/>
            <person name="Spatafora J.W."/>
            <person name="Crous P.W."/>
            <person name="Grigoriev I.V."/>
        </authorList>
    </citation>
    <scope>NUCLEOTIDE SEQUENCE</scope>
    <source>
        <strain evidence="4">CBS 342.82</strain>
    </source>
</reference>
<keyword evidence="2" id="KW-0812">Transmembrane</keyword>
<organism evidence="4">
    <name type="scientific">Dissoconium aciculare CBS 342.82</name>
    <dbReference type="NCBI Taxonomy" id="1314786"/>
    <lineage>
        <taxon>Eukaryota</taxon>
        <taxon>Fungi</taxon>
        <taxon>Dikarya</taxon>
        <taxon>Ascomycota</taxon>
        <taxon>Pezizomycotina</taxon>
        <taxon>Dothideomycetes</taxon>
        <taxon>Dothideomycetidae</taxon>
        <taxon>Mycosphaerellales</taxon>
        <taxon>Dissoconiaceae</taxon>
        <taxon>Dissoconium</taxon>
    </lineage>
</organism>
<evidence type="ECO:0000313" key="4">
    <source>
        <dbReference type="RefSeq" id="XP_033456094.1"/>
    </source>
</evidence>
<keyword evidence="2" id="KW-0472">Membrane</keyword>
<keyword evidence="3" id="KW-1185">Reference proteome</keyword>
<dbReference type="OrthoDB" id="5520611at2759"/>
<feature type="transmembrane region" description="Helical" evidence="2">
    <location>
        <begin position="20"/>
        <end position="40"/>
    </location>
</feature>
<dbReference type="Pfam" id="PF04911">
    <property type="entry name" value="ATP-synt_J"/>
    <property type="match status" value="1"/>
</dbReference>
<dbReference type="AlphaFoldDB" id="A0A6J3LTV0"/>
<sequence length="60" mass="6550">MPSGLLGKKFPAPVLKTMWPFYTAGVIVAYGINSLANTLSNTDEYRNDPRNPNKAAATKH</sequence>
<dbReference type="GeneID" id="54359681"/>
<keyword evidence="2" id="KW-1133">Transmembrane helix</keyword>
<dbReference type="GO" id="GO:0046933">
    <property type="term" value="F:proton-transporting ATP synthase activity, rotational mechanism"/>
    <property type="evidence" value="ECO:0007669"/>
    <property type="project" value="TreeGrafter"/>
</dbReference>
<feature type="region of interest" description="Disordered" evidence="1">
    <location>
        <begin position="40"/>
        <end position="60"/>
    </location>
</feature>
<dbReference type="PANTHER" id="PTHR28060">
    <property type="entry name" value="ATP SYNTHASE SUBUNIT J, MITOCHONDRIAL"/>
    <property type="match status" value="1"/>
</dbReference>